<dbReference type="InterPro" id="IPR032675">
    <property type="entry name" value="LRR_dom_sf"/>
</dbReference>
<evidence type="ECO:0000256" key="2">
    <source>
        <dbReference type="ARBA" id="ARBA00022737"/>
    </source>
</evidence>
<dbReference type="Proteomes" id="UP001519504">
    <property type="component" value="Unassembled WGS sequence"/>
</dbReference>
<dbReference type="Pfam" id="PF12799">
    <property type="entry name" value="LRR_4"/>
    <property type="match status" value="1"/>
</dbReference>
<keyword evidence="2" id="KW-0677">Repeat</keyword>
<dbReference type="InterPro" id="IPR001611">
    <property type="entry name" value="Leu-rich_rpt"/>
</dbReference>
<gene>
    <name evidence="3" type="ORF">G6R29_06425</name>
</gene>
<dbReference type="EMBL" id="JAAMFK010000013">
    <property type="protein sequence ID" value="MBS9339236.1"/>
    <property type="molecule type" value="Genomic_DNA"/>
</dbReference>
<evidence type="ECO:0000313" key="3">
    <source>
        <dbReference type="EMBL" id="MBS9339236.1"/>
    </source>
</evidence>
<evidence type="ECO:0000256" key="1">
    <source>
        <dbReference type="ARBA" id="ARBA00022614"/>
    </source>
</evidence>
<sequence length="314" mass="34782">MNQFLKKSSVVLLPTIISSIVGIGSNNFNASADQVTETSLTSKSDSVDAWMPDKNLQSAFRNSLGIDSNASFTKDDLLRIKKISLSNASLSSWNGIEYATNLEELTFVNVSVPEKTVFADLTKKLPNLQKVGITNSNIIGNMFNNVFSNSLKEIDFSNNYIQNLDFLKTIDIPNLESVKVSNNQIENVSGLSNITQKFPNLSYWEGNNNKIFDFTPLAGLKPSFNNPPQGYDQTISRSINLLKPAVDNQTYNIKNIVKTAGIDSDSGQLTSSDISFETSTDENDDNSYNAKNNTVPFIIKSMDSLPNEFSYRFN</sequence>
<proteinExistence type="predicted"/>
<dbReference type="Gene3D" id="3.80.10.10">
    <property type="entry name" value="Ribonuclease Inhibitor"/>
    <property type="match status" value="1"/>
</dbReference>
<dbReference type="InterPro" id="IPR025875">
    <property type="entry name" value="Leu-rich_rpt_4"/>
</dbReference>
<dbReference type="RefSeq" id="WP_213809517.1">
    <property type="nucleotide sequence ID" value="NZ_JAAMFK010000013.1"/>
</dbReference>
<name>A0ABS5R1I9_9LACO</name>
<comment type="caution">
    <text evidence="3">The sequence shown here is derived from an EMBL/GenBank/DDBJ whole genome shotgun (WGS) entry which is preliminary data.</text>
</comment>
<keyword evidence="1" id="KW-0433">Leucine-rich repeat</keyword>
<keyword evidence="4" id="KW-1185">Reference proteome</keyword>
<dbReference type="PROSITE" id="PS51450">
    <property type="entry name" value="LRR"/>
    <property type="match status" value="1"/>
</dbReference>
<evidence type="ECO:0008006" key="5">
    <source>
        <dbReference type="Google" id="ProtNLM"/>
    </source>
</evidence>
<dbReference type="SUPFAM" id="SSF52058">
    <property type="entry name" value="L domain-like"/>
    <property type="match status" value="1"/>
</dbReference>
<reference evidence="3 4" key="1">
    <citation type="submission" date="2020-02" db="EMBL/GenBank/DDBJ databases">
        <title>Fructobacillus sp. isolated from paper mulberry of Taiwan.</title>
        <authorList>
            <person name="Lin S.-T."/>
        </authorList>
    </citation>
    <scope>NUCLEOTIDE SEQUENCE [LARGE SCALE GENOMIC DNA]</scope>
    <source>
        <strain evidence="3 4">M2-14</strain>
    </source>
</reference>
<accession>A0ABS5R1I9</accession>
<evidence type="ECO:0000313" key="4">
    <source>
        <dbReference type="Proteomes" id="UP001519504"/>
    </source>
</evidence>
<organism evidence="3 4">
    <name type="scientific">Fructobacillus broussonetiae</name>
    <dbReference type="NCBI Taxonomy" id="2713173"/>
    <lineage>
        <taxon>Bacteria</taxon>
        <taxon>Bacillati</taxon>
        <taxon>Bacillota</taxon>
        <taxon>Bacilli</taxon>
        <taxon>Lactobacillales</taxon>
        <taxon>Lactobacillaceae</taxon>
        <taxon>Fructobacillus</taxon>
    </lineage>
</organism>
<protein>
    <recommendedName>
        <fullName evidence="5">Leucine-rich repeat domain-containing protein</fullName>
    </recommendedName>
</protein>